<name>A0ABR9GCR5_9GAMM</name>
<comment type="caution">
    <text evidence="3">The sequence shown here is derived from an EMBL/GenBank/DDBJ whole genome shotgun (WGS) entry which is preliminary data.</text>
</comment>
<evidence type="ECO:0000256" key="1">
    <source>
        <dbReference type="SAM" id="MobiDB-lite"/>
    </source>
</evidence>
<feature type="compositionally biased region" description="Basic and acidic residues" evidence="1">
    <location>
        <begin position="19"/>
        <end position="29"/>
    </location>
</feature>
<dbReference type="Pfam" id="PF04972">
    <property type="entry name" value="BON"/>
    <property type="match status" value="1"/>
</dbReference>
<reference evidence="3 4" key="1">
    <citation type="submission" date="2020-09" db="EMBL/GenBank/DDBJ databases">
        <title>Dyella sp. 7MK23 isolated from forest soil.</title>
        <authorList>
            <person name="Fu J."/>
        </authorList>
    </citation>
    <scope>NUCLEOTIDE SEQUENCE [LARGE SCALE GENOMIC DNA]</scope>
    <source>
        <strain evidence="3 4">7MK23</strain>
    </source>
</reference>
<sequence>MRRPAPADRNASPANAQDATEHLGLRDPQEPTQGPLRLDDVNYSQDRMTPPEGSYNTYADDEESYLDKEDLRPGVPNPQFPEDSQRELLDTLPEDMDRDSQPRVGEHEARGDLAILDDIHDVIADLDDADTESIEVSVQRGTVNLDGDVKQGATRSRIEQALETIPGVTAVCNRLTVRGKSEYARWSDT</sequence>
<proteinExistence type="predicted"/>
<dbReference type="RefSeq" id="WP_192556671.1">
    <property type="nucleotide sequence ID" value="NZ_JACZZA010000010.1"/>
</dbReference>
<accession>A0ABR9GCR5</accession>
<evidence type="ECO:0000259" key="2">
    <source>
        <dbReference type="PROSITE" id="PS50914"/>
    </source>
</evidence>
<evidence type="ECO:0000313" key="4">
    <source>
        <dbReference type="Proteomes" id="UP000651010"/>
    </source>
</evidence>
<feature type="region of interest" description="Disordered" evidence="1">
    <location>
        <begin position="1"/>
        <end position="109"/>
    </location>
</feature>
<feature type="compositionally biased region" description="Basic and acidic residues" evidence="1">
    <location>
        <begin position="98"/>
        <end position="109"/>
    </location>
</feature>
<gene>
    <name evidence="3" type="ORF">IGX34_15700</name>
</gene>
<keyword evidence="4" id="KW-1185">Reference proteome</keyword>
<dbReference type="Proteomes" id="UP000651010">
    <property type="component" value="Unassembled WGS sequence"/>
</dbReference>
<dbReference type="PROSITE" id="PS50914">
    <property type="entry name" value="BON"/>
    <property type="match status" value="1"/>
</dbReference>
<dbReference type="Gene3D" id="3.30.1340.30">
    <property type="match status" value="1"/>
</dbReference>
<feature type="domain" description="BON" evidence="2">
    <location>
        <begin position="111"/>
        <end position="179"/>
    </location>
</feature>
<dbReference type="InterPro" id="IPR007055">
    <property type="entry name" value="BON_dom"/>
</dbReference>
<protein>
    <submittedName>
        <fullName evidence="3">BON domain-containing protein</fullName>
    </submittedName>
</protein>
<organism evidence="3 4">
    <name type="scientific">Dyella acidiphila</name>
    <dbReference type="NCBI Taxonomy" id="2775866"/>
    <lineage>
        <taxon>Bacteria</taxon>
        <taxon>Pseudomonadati</taxon>
        <taxon>Pseudomonadota</taxon>
        <taxon>Gammaproteobacteria</taxon>
        <taxon>Lysobacterales</taxon>
        <taxon>Rhodanobacteraceae</taxon>
        <taxon>Dyella</taxon>
    </lineage>
</organism>
<evidence type="ECO:0000313" key="3">
    <source>
        <dbReference type="EMBL" id="MBE1161827.1"/>
    </source>
</evidence>
<dbReference type="EMBL" id="JACZZA010000010">
    <property type="protein sequence ID" value="MBE1161827.1"/>
    <property type="molecule type" value="Genomic_DNA"/>
</dbReference>